<accession>A0A9P8AYD8</accession>
<name>A0A9P8AYD8_9AGAR</name>
<keyword evidence="3" id="KW-1185">Reference proteome</keyword>
<dbReference type="AlphaFoldDB" id="A0A9P8AYD8"/>
<evidence type="ECO:0000256" key="1">
    <source>
        <dbReference type="SAM" id="Phobius"/>
    </source>
</evidence>
<feature type="transmembrane region" description="Helical" evidence="1">
    <location>
        <begin position="88"/>
        <end position="111"/>
    </location>
</feature>
<dbReference type="OrthoDB" id="3266934at2759"/>
<dbReference type="RefSeq" id="XP_043046294.1">
    <property type="nucleotide sequence ID" value="XM_043184779.1"/>
</dbReference>
<evidence type="ECO:0000313" key="3">
    <source>
        <dbReference type="Proteomes" id="UP000812287"/>
    </source>
</evidence>
<dbReference type="GeneID" id="66107076"/>
<comment type="caution">
    <text evidence="2">The sequence shown here is derived from an EMBL/GenBank/DDBJ whole genome shotgun (WGS) entry which is preliminary data.</text>
</comment>
<keyword evidence="1" id="KW-1133">Transmembrane helix</keyword>
<evidence type="ECO:0000313" key="2">
    <source>
        <dbReference type="EMBL" id="KAG7452794.1"/>
    </source>
</evidence>
<keyword evidence="1" id="KW-0812">Transmembrane</keyword>
<dbReference type="EMBL" id="MU250523">
    <property type="protein sequence ID" value="KAG7452794.1"/>
    <property type="molecule type" value="Genomic_DNA"/>
</dbReference>
<dbReference type="Proteomes" id="UP000812287">
    <property type="component" value="Unassembled WGS sequence"/>
</dbReference>
<protein>
    <submittedName>
        <fullName evidence="2">Uncharacterized protein</fullName>
    </submittedName>
</protein>
<sequence length="131" mass="14288">MSLLVANSAHISKLIATTSMSVHSFSWNPVTVLKGWYILQASLSTTTTVINSSAFFVDDGSDLACSISSSLHSIVPTVKRHSSSLVNIIAPAVGTTAGAAIAFIIVSTAYFHPRWWRRSMPPRRRRSYIVH</sequence>
<gene>
    <name evidence="2" type="ORF">BT62DRAFT_925335</name>
</gene>
<organism evidence="2 3">
    <name type="scientific">Guyanagaster necrorhizus</name>
    <dbReference type="NCBI Taxonomy" id="856835"/>
    <lineage>
        <taxon>Eukaryota</taxon>
        <taxon>Fungi</taxon>
        <taxon>Dikarya</taxon>
        <taxon>Basidiomycota</taxon>
        <taxon>Agaricomycotina</taxon>
        <taxon>Agaricomycetes</taxon>
        <taxon>Agaricomycetidae</taxon>
        <taxon>Agaricales</taxon>
        <taxon>Marasmiineae</taxon>
        <taxon>Physalacriaceae</taxon>
        <taxon>Guyanagaster</taxon>
    </lineage>
</organism>
<reference evidence="2" key="1">
    <citation type="submission" date="2020-11" db="EMBL/GenBank/DDBJ databases">
        <title>Adaptations for nitrogen fixation in a non-lichenized fungal sporocarp promotes dispersal by wood-feeding termites.</title>
        <authorList>
            <consortium name="DOE Joint Genome Institute"/>
            <person name="Koch R.A."/>
            <person name="Yoon G."/>
            <person name="Arayal U."/>
            <person name="Lail K."/>
            <person name="Amirebrahimi M."/>
            <person name="Labutti K."/>
            <person name="Lipzen A."/>
            <person name="Riley R."/>
            <person name="Barry K."/>
            <person name="Henrissat B."/>
            <person name="Grigoriev I.V."/>
            <person name="Herr J.R."/>
            <person name="Aime M.C."/>
        </authorList>
    </citation>
    <scope>NUCLEOTIDE SEQUENCE</scope>
    <source>
        <strain evidence="2">MCA 3950</strain>
    </source>
</reference>
<proteinExistence type="predicted"/>
<keyword evidence="1" id="KW-0472">Membrane</keyword>